<protein>
    <submittedName>
        <fullName evidence="1">Uncharacterized protein</fullName>
    </submittedName>
</protein>
<reference evidence="1" key="1">
    <citation type="submission" date="2022-08" db="EMBL/GenBank/DDBJ databases">
        <title>A Global Phylogenomic Analysis of the Shiitake Genus Lentinula.</title>
        <authorList>
            <consortium name="DOE Joint Genome Institute"/>
            <person name="Sierra-Patev S."/>
            <person name="Min B."/>
            <person name="Naranjo-Ortiz M."/>
            <person name="Looney B."/>
            <person name="Konkel Z."/>
            <person name="Slot J.C."/>
            <person name="Sakamoto Y."/>
            <person name="Steenwyk J.L."/>
            <person name="Rokas A."/>
            <person name="Carro J."/>
            <person name="Camarero S."/>
            <person name="Ferreira P."/>
            <person name="Molpeceres G."/>
            <person name="Ruiz-Duenas F.J."/>
            <person name="Serrano A."/>
            <person name="Henrissat B."/>
            <person name="Drula E."/>
            <person name="Hughes K.W."/>
            <person name="Mata J.L."/>
            <person name="Ishikawa N.K."/>
            <person name="Vargas-Isla R."/>
            <person name="Ushijima S."/>
            <person name="Smith C.A."/>
            <person name="Ahrendt S."/>
            <person name="Andreopoulos W."/>
            <person name="He G."/>
            <person name="Labutti K."/>
            <person name="Lipzen A."/>
            <person name="Ng V."/>
            <person name="Riley R."/>
            <person name="Sandor L."/>
            <person name="Barry K."/>
            <person name="Martinez A.T."/>
            <person name="Xiao Y."/>
            <person name="Gibbons J.G."/>
            <person name="Terashima K."/>
            <person name="Grigoriev I.V."/>
            <person name="Hibbett D.S."/>
        </authorList>
    </citation>
    <scope>NUCLEOTIDE SEQUENCE</scope>
    <source>
        <strain evidence="1">RHP3577 ss4</strain>
    </source>
</reference>
<organism evidence="1 2">
    <name type="scientific">Lentinula lateritia</name>
    <dbReference type="NCBI Taxonomy" id="40482"/>
    <lineage>
        <taxon>Eukaryota</taxon>
        <taxon>Fungi</taxon>
        <taxon>Dikarya</taxon>
        <taxon>Basidiomycota</taxon>
        <taxon>Agaricomycotina</taxon>
        <taxon>Agaricomycetes</taxon>
        <taxon>Agaricomycetidae</taxon>
        <taxon>Agaricales</taxon>
        <taxon>Marasmiineae</taxon>
        <taxon>Omphalotaceae</taxon>
        <taxon>Lentinula</taxon>
    </lineage>
</organism>
<keyword evidence="2" id="KW-1185">Reference proteome</keyword>
<evidence type="ECO:0000313" key="2">
    <source>
        <dbReference type="Proteomes" id="UP001150217"/>
    </source>
</evidence>
<evidence type="ECO:0000313" key="1">
    <source>
        <dbReference type="EMBL" id="KAJ4499726.1"/>
    </source>
</evidence>
<name>A0ABQ8VTQ7_9AGAR</name>
<comment type="caution">
    <text evidence="1">The sequence shown here is derived from an EMBL/GenBank/DDBJ whole genome shotgun (WGS) entry which is preliminary data.</text>
</comment>
<gene>
    <name evidence="1" type="ORF">C8R41DRAFT_605993</name>
</gene>
<sequence>MTLHVYACTKYSIRRARLFLNLPLCRPLSSLRSASRSSISLNLTRTCWQQLPRRGFSSMSDTSNDLFNYSSGRWLQVLYMLFSGIYV</sequence>
<dbReference type="EMBL" id="JANVFT010000009">
    <property type="protein sequence ID" value="KAJ4499726.1"/>
    <property type="molecule type" value="Genomic_DNA"/>
</dbReference>
<dbReference type="Proteomes" id="UP001150217">
    <property type="component" value="Unassembled WGS sequence"/>
</dbReference>
<accession>A0ABQ8VTQ7</accession>
<proteinExistence type="predicted"/>